<keyword evidence="6 16" id="KW-0347">Helicase</keyword>
<dbReference type="InterPro" id="IPR042487">
    <property type="entry name" value="RuvBL1/2_DNA/RNA_bd_dom"/>
</dbReference>
<reference evidence="24 25" key="1">
    <citation type="submission" date="2019-03" db="EMBL/GenBank/DDBJ databases">
        <title>Sequencing 25 genomes of Wallemia mellicola.</title>
        <authorList>
            <person name="Gostincar C."/>
        </authorList>
    </citation>
    <scope>NUCLEOTIDE SEQUENCE [LARGE SCALE GENOMIC DNA]</scope>
    <source>
        <strain evidence="19 26">EXF-1262</strain>
        <strain evidence="21 27">EXF-1274</strain>
        <strain evidence="23 24">EXF-1277</strain>
        <strain evidence="18 28">EXF-6152</strain>
        <strain evidence="22 29">EXF-757</strain>
        <strain evidence="20 25">EXF-8738</strain>
    </source>
</reference>
<name>A0A4T0TWB1_9BASI</name>
<evidence type="ECO:0000313" key="23">
    <source>
        <dbReference type="EMBL" id="TIC69631.1"/>
    </source>
</evidence>
<dbReference type="InterPro" id="IPR003593">
    <property type="entry name" value="AAA+_ATPase"/>
</dbReference>
<evidence type="ECO:0000313" key="28">
    <source>
        <dbReference type="Proteomes" id="UP000310685"/>
    </source>
</evidence>
<dbReference type="EMBL" id="SPRO01000017">
    <property type="protein sequence ID" value="TIC30677.1"/>
    <property type="molecule type" value="Genomic_DNA"/>
</dbReference>
<comment type="catalytic activity">
    <reaction evidence="15 16">
        <text>ATP + H2O = ADP + phosphate + H(+)</text>
        <dbReference type="Rhea" id="RHEA:13065"/>
        <dbReference type="ChEBI" id="CHEBI:15377"/>
        <dbReference type="ChEBI" id="CHEBI:15378"/>
        <dbReference type="ChEBI" id="CHEBI:30616"/>
        <dbReference type="ChEBI" id="CHEBI:43474"/>
        <dbReference type="ChEBI" id="CHEBI:456216"/>
        <dbReference type="EC" id="3.6.4.12"/>
    </reaction>
</comment>
<dbReference type="InterPro" id="IPR041048">
    <property type="entry name" value="RuvB-like_C"/>
</dbReference>
<evidence type="ECO:0000313" key="18">
    <source>
        <dbReference type="EMBL" id="TIB80395.1"/>
    </source>
</evidence>
<dbReference type="Gene3D" id="3.40.50.300">
    <property type="entry name" value="P-loop containing nucleotide triphosphate hydrolases"/>
    <property type="match status" value="1"/>
</dbReference>
<keyword evidence="4 16" id="KW-0227">DNA damage</keyword>
<dbReference type="Proteomes" id="UP000307169">
    <property type="component" value="Unassembled WGS sequence"/>
</dbReference>
<evidence type="ECO:0000256" key="12">
    <source>
        <dbReference type="ARBA" id="ARBA00023204"/>
    </source>
</evidence>
<evidence type="ECO:0000256" key="8">
    <source>
        <dbReference type="ARBA" id="ARBA00022853"/>
    </source>
</evidence>
<evidence type="ECO:0000256" key="2">
    <source>
        <dbReference type="ARBA" id="ARBA00007519"/>
    </source>
</evidence>
<dbReference type="AlphaFoldDB" id="A0A4T0TWB1"/>
<dbReference type="Proteomes" id="UP000305647">
    <property type="component" value="Unassembled WGS sequence"/>
</dbReference>
<keyword evidence="8 16" id="KW-0156">Chromatin regulator</keyword>
<comment type="subcellular location">
    <subcellularLocation>
        <location evidence="1 16">Nucleus</location>
    </subcellularLocation>
</comment>
<evidence type="ECO:0000313" key="21">
    <source>
        <dbReference type="EMBL" id="TIC62708.1"/>
    </source>
</evidence>
<keyword evidence="11 16" id="KW-0804">Transcription</keyword>
<dbReference type="InterPro" id="IPR027238">
    <property type="entry name" value="RuvB-like"/>
</dbReference>
<evidence type="ECO:0000256" key="10">
    <source>
        <dbReference type="ARBA" id="ARBA00023159"/>
    </source>
</evidence>
<evidence type="ECO:0000256" key="1">
    <source>
        <dbReference type="ARBA" id="ARBA00004123"/>
    </source>
</evidence>
<evidence type="ECO:0000256" key="3">
    <source>
        <dbReference type="ARBA" id="ARBA00022741"/>
    </source>
</evidence>
<dbReference type="InterPro" id="IPR010339">
    <property type="entry name" value="TIP49_P-loop"/>
</dbReference>
<dbReference type="EMBL" id="SPRH01000044">
    <property type="protein sequence ID" value="TIB97761.1"/>
    <property type="molecule type" value="Genomic_DNA"/>
</dbReference>
<dbReference type="Gene3D" id="1.10.8.60">
    <property type="match status" value="1"/>
</dbReference>
<accession>A0A4T0TWB1</accession>
<evidence type="ECO:0000256" key="14">
    <source>
        <dbReference type="ARBA" id="ARBA00025345"/>
    </source>
</evidence>
<dbReference type="EMBL" id="SPRV01000009">
    <property type="protein sequence ID" value="TIC69631.1"/>
    <property type="molecule type" value="Genomic_DNA"/>
</dbReference>
<dbReference type="Gene3D" id="2.40.50.360">
    <property type="entry name" value="RuvB-like helicase, domain II"/>
    <property type="match status" value="1"/>
</dbReference>
<protein>
    <recommendedName>
        <fullName evidence="16">RuvB-like helicase</fullName>
        <ecNumber evidence="16">3.6.4.12</ecNumber>
    </recommendedName>
</protein>
<evidence type="ECO:0000313" key="26">
    <source>
        <dbReference type="Proteomes" id="UP000307169"/>
    </source>
</evidence>
<dbReference type="GO" id="GO:0006281">
    <property type="term" value="P:DNA repair"/>
    <property type="evidence" value="ECO:0007669"/>
    <property type="project" value="UniProtKB-KW"/>
</dbReference>
<evidence type="ECO:0000256" key="4">
    <source>
        <dbReference type="ARBA" id="ARBA00022763"/>
    </source>
</evidence>
<evidence type="ECO:0000259" key="17">
    <source>
        <dbReference type="SMART" id="SM00382"/>
    </source>
</evidence>
<dbReference type="GO" id="GO:0003678">
    <property type="term" value="F:DNA helicase activity"/>
    <property type="evidence" value="ECO:0007669"/>
    <property type="project" value="UniProtKB-EC"/>
</dbReference>
<evidence type="ECO:0000256" key="11">
    <source>
        <dbReference type="ARBA" id="ARBA00023163"/>
    </source>
</evidence>
<dbReference type="EMBL" id="SPRX01000015">
    <property type="protein sequence ID" value="TIC66744.1"/>
    <property type="molecule type" value="Genomic_DNA"/>
</dbReference>
<keyword evidence="7 16" id="KW-0067">ATP-binding</keyword>
<feature type="domain" description="AAA+ ATPase" evidence="17">
    <location>
        <begin position="62"/>
        <end position="353"/>
    </location>
</feature>
<comment type="caution">
    <text evidence="20">The sequence shown here is derived from an EMBL/GenBank/DDBJ whole genome shotgun (WGS) entry which is preliminary data.</text>
</comment>
<dbReference type="Proteomes" id="UP000310685">
    <property type="component" value="Unassembled WGS sequence"/>
</dbReference>
<sequence>MQTQSKDLPTKLERIGAHSHIRGLGLDDRLEPIPSAEGMVGQLRARKAAGVIIKMVQESKIAGRAILMAGPPSTGKTAIAMGMAQRLGDDVPFTSIAGSEVFSLEMSKTEALTQAFRRSIGVRIKEESEMIEGEVVEIQIDRSLTGATKTGKLTIKTTDMETVYDLGNKMIDSLNKEKVMAGDVINIDKSSGKITKLGRSFTRARDYDAMGADTKFVQCPEGELQKRNQVQHTVSLHEIDVINSRTQGFLALFSGDTGEIKPELREQINSKVAEWREEGKASIVPGVLFIDEVHMLDIECFSYLNRALENELAPLVIMASNRGYARIRGTKYTSPHGIPVDLLDRLLIISTKPYEREDILKIVQLRAQEEDVTLDEQALVALEKIGVECGLRYALNLIAPAQLCAKRRKSIEDVVQPEDLQKAYNYFINDKRSVEFLREQGQLLIFNEGAITDQAKDWNSLQNIPNAEPMNIA</sequence>
<evidence type="ECO:0000313" key="22">
    <source>
        <dbReference type="EMBL" id="TIC66744.1"/>
    </source>
</evidence>
<keyword evidence="5 16" id="KW-0378">Hydrolase</keyword>
<dbReference type="Proteomes" id="UP000310708">
    <property type="component" value="Unassembled WGS sequence"/>
</dbReference>
<dbReference type="GO" id="GO:0006325">
    <property type="term" value="P:chromatin organization"/>
    <property type="evidence" value="ECO:0007669"/>
    <property type="project" value="UniProtKB-KW"/>
</dbReference>
<dbReference type="EMBL" id="SPRW01000043">
    <property type="protein sequence ID" value="TIC62708.1"/>
    <property type="molecule type" value="Genomic_DNA"/>
</dbReference>
<evidence type="ECO:0000256" key="16">
    <source>
        <dbReference type="RuleBase" id="RU363048"/>
    </source>
</evidence>
<evidence type="ECO:0000256" key="6">
    <source>
        <dbReference type="ARBA" id="ARBA00022806"/>
    </source>
</evidence>
<dbReference type="SUPFAM" id="SSF52540">
    <property type="entry name" value="P-loop containing nucleoside triphosphate hydrolases"/>
    <property type="match status" value="1"/>
</dbReference>
<comment type="similarity">
    <text evidence="2 16">Belongs to the RuvB family.</text>
</comment>
<proteinExistence type="inferred from homology"/>
<dbReference type="FunFam" id="3.40.50.300:FF:002221">
    <property type="entry name" value="RuvB-like 2"/>
    <property type="match status" value="2"/>
</dbReference>
<evidence type="ECO:0000256" key="5">
    <source>
        <dbReference type="ARBA" id="ARBA00022801"/>
    </source>
</evidence>
<keyword evidence="3 16" id="KW-0547">Nucleotide-binding</keyword>
<dbReference type="Proteomes" id="UP000305362">
    <property type="component" value="Unassembled WGS sequence"/>
</dbReference>
<dbReference type="EMBL" id="SPRC01000016">
    <property type="protein sequence ID" value="TIB80395.1"/>
    <property type="molecule type" value="Genomic_DNA"/>
</dbReference>
<evidence type="ECO:0000256" key="7">
    <source>
        <dbReference type="ARBA" id="ARBA00022840"/>
    </source>
</evidence>
<comment type="function">
    <text evidence="16">DNA helicase participates in several chromatin remodeling complexes, including the SWR1 and the INO80 complexes.</text>
</comment>
<keyword evidence="9 16" id="KW-0805">Transcription regulation</keyword>
<gene>
    <name evidence="22" type="ORF">E3Q01_01591</name>
    <name evidence="21" type="ORF">E3Q02_03369</name>
    <name evidence="23" type="ORF">E3Q03_01285</name>
    <name evidence="20" type="ORF">E3Q10_01994</name>
    <name evidence="19" type="ORF">E3Q17_03259</name>
    <name evidence="18" type="ORF">E3Q22_01911</name>
</gene>
<evidence type="ECO:0000313" key="20">
    <source>
        <dbReference type="EMBL" id="TIC30677.1"/>
    </source>
</evidence>
<dbReference type="Proteomes" id="UP000309601">
    <property type="component" value="Unassembled WGS sequence"/>
</dbReference>
<evidence type="ECO:0000256" key="9">
    <source>
        <dbReference type="ARBA" id="ARBA00023015"/>
    </source>
</evidence>
<dbReference type="GO" id="GO:0005524">
    <property type="term" value="F:ATP binding"/>
    <property type="evidence" value="ECO:0007669"/>
    <property type="project" value="UniProtKB-KW"/>
</dbReference>
<dbReference type="OMA" id="IINTEPY"/>
<dbReference type="GO" id="GO:0016787">
    <property type="term" value="F:hydrolase activity"/>
    <property type="evidence" value="ECO:0007669"/>
    <property type="project" value="UniProtKB-KW"/>
</dbReference>
<evidence type="ECO:0000313" key="24">
    <source>
        <dbReference type="Proteomes" id="UP000305362"/>
    </source>
</evidence>
<keyword evidence="10" id="KW-0010">Activator</keyword>
<organism evidence="20 25">
    <name type="scientific">Wallemia mellicola</name>
    <dbReference type="NCBI Taxonomy" id="1708541"/>
    <lineage>
        <taxon>Eukaryota</taxon>
        <taxon>Fungi</taxon>
        <taxon>Dikarya</taxon>
        <taxon>Basidiomycota</taxon>
        <taxon>Wallemiomycotina</taxon>
        <taxon>Wallemiomycetes</taxon>
        <taxon>Wallemiales</taxon>
        <taxon>Wallemiaceae</taxon>
        <taxon>Wallemia</taxon>
    </lineage>
</organism>
<dbReference type="EC" id="3.6.4.12" evidence="16"/>
<evidence type="ECO:0000313" key="25">
    <source>
        <dbReference type="Proteomes" id="UP000305647"/>
    </source>
</evidence>
<evidence type="ECO:0000313" key="19">
    <source>
        <dbReference type="EMBL" id="TIB97761.1"/>
    </source>
</evidence>
<evidence type="ECO:0000256" key="15">
    <source>
        <dbReference type="ARBA" id="ARBA00047995"/>
    </source>
</evidence>
<dbReference type="InterPro" id="IPR027417">
    <property type="entry name" value="P-loop_NTPase"/>
</dbReference>
<dbReference type="OrthoDB" id="10060499at2759"/>
<keyword evidence="13 16" id="KW-0539">Nucleus</keyword>
<dbReference type="Pfam" id="PF06068">
    <property type="entry name" value="TIP49"/>
    <property type="match status" value="1"/>
</dbReference>
<evidence type="ECO:0000256" key="13">
    <source>
        <dbReference type="ARBA" id="ARBA00023242"/>
    </source>
</evidence>
<keyword evidence="12 16" id="KW-0234">DNA repair</keyword>
<comment type="function">
    <text evidence="14">DNA helicase which participates in several chromatin remodeling complexes, including the SWR1 and the INO80 complexes. The SWR1 complex mediates the ATP-dependent exchange of histone H2A for the H2A variant HZT1 leading to transcriptional regulation of selected genes by chromatin remodeling. The INO80 complex remodels chromatin by shifting nucleosomes and is involved in DNA repair. Also involved in pre-rRNA processing.</text>
</comment>
<dbReference type="Pfam" id="PF17856">
    <property type="entry name" value="TIP49_C"/>
    <property type="match status" value="1"/>
</dbReference>
<dbReference type="FunFam" id="2.40.50.360:FF:000002">
    <property type="entry name" value="RuvB-like helicase"/>
    <property type="match status" value="1"/>
</dbReference>
<evidence type="ECO:0000313" key="27">
    <source>
        <dbReference type="Proteomes" id="UP000309601"/>
    </source>
</evidence>
<dbReference type="SMART" id="SM00382">
    <property type="entry name" value="AAA"/>
    <property type="match status" value="1"/>
</dbReference>
<evidence type="ECO:0000313" key="29">
    <source>
        <dbReference type="Proteomes" id="UP000310708"/>
    </source>
</evidence>
<dbReference type="PANTHER" id="PTHR11093">
    <property type="entry name" value="RUVB-RELATED REPTIN AND PONTIN"/>
    <property type="match status" value="1"/>
</dbReference>
<dbReference type="GO" id="GO:0005634">
    <property type="term" value="C:nucleus"/>
    <property type="evidence" value="ECO:0007669"/>
    <property type="project" value="UniProtKB-SubCell"/>
</dbReference>